<evidence type="ECO:0000313" key="2">
    <source>
        <dbReference type="EMBL" id="AGH28334.1"/>
    </source>
</evidence>
<dbReference type="RefSeq" id="YP_009028785.1">
    <property type="nucleotide sequence ID" value="NC_024080.1"/>
</dbReference>
<keyword evidence="2" id="KW-0150">Chloroplast</keyword>
<keyword evidence="1" id="KW-0812">Transmembrane</keyword>
<gene>
    <name evidence="2" type="primary">ycf89</name>
</gene>
<keyword evidence="1" id="KW-1133">Transmembrane helix</keyword>
<sequence length="346" mass="40229">MTSSIFTQDSKLAVVAIIEKGFELLANLFGYPRVEGMLFKEPDLVGISQERFASLGMRPNTFPPIDLPQSLIEVFLGLIPRLHTLTRYFYQSDTDGFYNFYIRNYQNIFFLPDWLSEFLQIQLNYCLDISFLEAIRGAVFLCLFIFFELVSLRITLFWFLTINPYTFPWIYVTSAVDWTDEAFQGLVPVVAGLNLTATIVMGIVGALADSLNHLVFTMPFLPSEAEQLPLAVGGQVREVVIFRYFPILWYKYPIPNDIRQYWYYERPDILKFMQESYTDLNVQFLPNEIVQQMKNSQQVTAITDQIISQHSNINNEISTQLLSTQMVIDTHYISHYITHFTDFLYS</sequence>
<geneLocation type="chloroplast" evidence="2"/>
<dbReference type="GeneID" id="19739682"/>
<dbReference type="RefSeq" id="YP_009028853.1">
    <property type="nucleotide sequence ID" value="NC_024080.1"/>
</dbReference>
<feature type="transmembrane region" description="Helical" evidence="1">
    <location>
        <begin position="182"/>
        <end position="208"/>
    </location>
</feature>
<name>A0A023HAD7_9STRA</name>
<keyword evidence="1" id="KW-0472">Membrane</keyword>
<keyword evidence="2" id="KW-0934">Plastid</keyword>
<dbReference type="GeneID" id="19739763"/>
<dbReference type="EMBL" id="KC509520">
    <property type="protein sequence ID" value="AGH28397.1"/>
    <property type="molecule type" value="Genomic_DNA"/>
</dbReference>
<evidence type="ECO:0000256" key="1">
    <source>
        <dbReference type="SAM" id="Phobius"/>
    </source>
</evidence>
<dbReference type="AlphaFoldDB" id="A0A023HAD7"/>
<feature type="transmembrane region" description="Helical" evidence="1">
    <location>
        <begin position="138"/>
        <end position="162"/>
    </location>
</feature>
<accession>A0A023HAD7</accession>
<organism evidence="2">
    <name type="scientific">Asterionellopsis glacialis</name>
    <dbReference type="NCBI Taxonomy" id="33640"/>
    <lineage>
        <taxon>Eukaryota</taxon>
        <taxon>Sar</taxon>
        <taxon>Stramenopiles</taxon>
        <taxon>Ochrophyta</taxon>
        <taxon>Bacillariophyta</taxon>
        <taxon>Fragilariophyceae</taxon>
        <taxon>Fragilariophycidae</taxon>
        <taxon>Fragilariales</taxon>
        <taxon>Fragilariaceae</taxon>
        <taxon>Asterionellopsis</taxon>
    </lineage>
</organism>
<dbReference type="EMBL" id="KC509520">
    <property type="protein sequence ID" value="AGH28334.1"/>
    <property type="molecule type" value="Genomic_DNA"/>
</dbReference>
<proteinExistence type="predicted"/>
<evidence type="ECO:0008006" key="3">
    <source>
        <dbReference type="Google" id="ProtNLM"/>
    </source>
</evidence>
<reference evidence="2" key="1">
    <citation type="journal article" date="2014" name="Genome Biol. Evol.">
        <title>Serial gene losses and foreign DNA underlie size and sequence variation in the plastid genomes of diatoms.</title>
        <authorList>
            <person name="Ruck E.C."/>
            <person name="Nakov T."/>
            <person name="Jansen R.K."/>
            <person name="Theriot E.C."/>
            <person name="Alverson A.J."/>
        </authorList>
    </citation>
    <scope>NUCLEOTIDE SEQUENCE</scope>
    <source>
        <strain evidence="2">Ccmp1717</strain>
    </source>
</reference>
<protein>
    <recommendedName>
        <fullName evidence="3">Ycf89</fullName>
    </recommendedName>
</protein>